<reference evidence="3" key="1">
    <citation type="submission" date="2020-03" db="EMBL/GenBank/DDBJ databases">
        <title>A high-quality chromosome-level genome assembly of a woody plant with both climbing and erect habits, Rhamnella rubrinervis.</title>
        <authorList>
            <person name="Lu Z."/>
            <person name="Yang Y."/>
            <person name="Zhu X."/>
            <person name="Sun Y."/>
        </authorList>
    </citation>
    <scope>NUCLEOTIDE SEQUENCE</scope>
    <source>
        <strain evidence="3">BYM</strain>
        <tissue evidence="3">Leaf</tissue>
    </source>
</reference>
<dbReference type="Proteomes" id="UP000796880">
    <property type="component" value="Unassembled WGS sequence"/>
</dbReference>
<proteinExistence type="predicted"/>
<evidence type="ECO:0000313" key="3">
    <source>
        <dbReference type="EMBL" id="KAF3443318.1"/>
    </source>
</evidence>
<dbReference type="InterPro" id="IPR017451">
    <property type="entry name" value="F-box-assoc_interact_dom"/>
</dbReference>
<dbReference type="Gene3D" id="1.20.1280.50">
    <property type="match status" value="1"/>
</dbReference>
<dbReference type="InterPro" id="IPR013187">
    <property type="entry name" value="F-box-assoc_dom_typ3"/>
</dbReference>
<dbReference type="AlphaFoldDB" id="A0A8K0MEP6"/>
<evidence type="ECO:0000256" key="1">
    <source>
        <dbReference type="SAM" id="MobiDB-lite"/>
    </source>
</evidence>
<feature type="domain" description="F-box" evidence="2">
    <location>
        <begin position="27"/>
        <end position="77"/>
    </location>
</feature>
<dbReference type="PANTHER" id="PTHR31672">
    <property type="entry name" value="BNACNNG10540D PROTEIN"/>
    <property type="match status" value="1"/>
</dbReference>
<protein>
    <recommendedName>
        <fullName evidence="2">F-box domain-containing protein</fullName>
    </recommendedName>
</protein>
<dbReference type="Pfam" id="PF08268">
    <property type="entry name" value="FBA_3"/>
    <property type="match status" value="1"/>
</dbReference>
<dbReference type="InterPro" id="IPR050796">
    <property type="entry name" value="SCF_F-box_component"/>
</dbReference>
<dbReference type="SMART" id="SM00256">
    <property type="entry name" value="FBOX"/>
    <property type="match status" value="1"/>
</dbReference>
<dbReference type="OrthoDB" id="1894463at2759"/>
<feature type="region of interest" description="Disordered" evidence="1">
    <location>
        <begin position="1"/>
        <end position="29"/>
    </location>
</feature>
<gene>
    <name evidence="3" type="ORF">FNV43_RR13000</name>
</gene>
<evidence type="ECO:0000313" key="4">
    <source>
        <dbReference type="Proteomes" id="UP000796880"/>
    </source>
</evidence>
<dbReference type="Pfam" id="PF12937">
    <property type="entry name" value="F-box-like"/>
    <property type="match status" value="1"/>
</dbReference>
<comment type="caution">
    <text evidence="3">The sequence shown here is derived from an EMBL/GenBank/DDBJ whole genome shotgun (WGS) entry which is preliminary data.</text>
</comment>
<dbReference type="InterPro" id="IPR001810">
    <property type="entry name" value="F-box_dom"/>
</dbReference>
<dbReference type="NCBIfam" id="TIGR01640">
    <property type="entry name" value="F_box_assoc_1"/>
    <property type="match status" value="1"/>
</dbReference>
<dbReference type="PROSITE" id="PS50181">
    <property type="entry name" value="FBOX"/>
    <property type="match status" value="1"/>
</dbReference>
<name>A0A8K0MEP6_9ROSA</name>
<dbReference type="InterPro" id="IPR036047">
    <property type="entry name" value="F-box-like_dom_sf"/>
</dbReference>
<dbReference type="EMBL" id="VOIH02000006">
    <property type="protein sequence ID" value="KAF3443318.1"/>
    <property type="molecule type" value="Genomic_DNA"/>
</dbReference>
<evidence type="ECO:0000259" key="2">
    <source>
        <dbReference type="PROSITE" id="PS50181"/>
    </source>
</evidence>
<dbReference type="SUPFAM" id="SSF81383">
    <property type="entry name" value="F-box domain"/>
    <property type="match status" value="1"/>
</dbReference>
<organism evidence="3 4">
    <name type="scientific">Rhamnella rubrinervis</name>
    <dbReference type="NCBI Taxonomy" id="2594499"/>
    <lineage>
        <taxon>Eukaryota</taxon>
        <taxon>Viridiplantae</taxon>
        <taxon>Streptophyta</taxon>
        <taxon>Embryophyta</taxon>
        <taxon>Tracheophyta</taxon>
        <taxon>Spermatophyta</taxon>
        <taxon>Magnoliopsida</taxon>
        <taxon>eudicotyledons</taxon>
        <taxon>Gunneridae</taxon>
        <taxon>Pentapetalae</taxon>
        <taxon>rosids</taxon>
        <taxon>fabids</taxon>
        <taxon>Rosales</taxon>
        <taxon>Rhamnaceae</taxon>
        <taxon>rhamnoid group</taxon>
        <taxon>Rhamneae</taxon>
        <taxon>Rhamnella</taxon>
    </lineage>
</organism>
<sequence length="410" mass="47568">MNSDCETQRKRSKNKQEEEEDEPGSSGTLMESLPLEIITNIFSSLPISSLVQSKCVCRAWRILLQDPNLVGTTHNKLCLIFHCDNPIRNHLYFLDFPSHSDEIDKVKKIQTPFCASMPEFDIIGSCNGLLCLSDSLYNDSVYIYNPFTRDYRELPKSIIQYPNQKVVFGFGFHSETKEYKVVKIIYYRNGRRRPFGRHEFYTASQSDVQVLALGSSTWRSLGKVSVCNDNYVDHWSDQVCANGRLVWRRRYFRGHSLVSFVLADEQFKEVPQPKVEGFWRPDYQLVVLRGCLAAAYHSRDGKLQIWVMKDYDVKDSWVKEFNIPSYMPEEPKLEMNRNVMVSKLARNGRLRVLCLLNHSEILLEYRSGLLVVYDPKSGKFKDLEFQGMPKWFQTVVHVGDLSQINTHIGT</sequence>
<accession>A0A8K0MEP6</accession>
<keyword evidence="4" id="KW-1185">Reference proteome</keyword>